<dbReference type="Pfam" id="PF01555">
    <property type="entry name" value="N6_N4_Mtase"/>
    <property type="match status" value="1"/>
</dbReference>
<comment type="caution">
    <text evidence="5">The sequence shown here is derived from an EMBL/GenBank/DDBJ whole genome shotgun (WGS) entry which is preliminary data.</text>
</comment>
<dbReference type="GO" id="GO:0003677">
    <property type="term" value="F:DNA binding"/>
    <property type="evidence" value="ECO:0007669"/>
    <property type="project" value="InterPro"/>
</dbReference>
<evidence type="ECO:0000313" key="5">
    <source>
        <dbReference type="EMBL" id="OGG99506.1"/>
    </source>
</evidence>
<keyword evidence="2" id="KW-0808">Transferase</keyword>
<name>A0A1F6GMZ0_9BACT</name>
<gene>
    <name evidence="5" type="ORF">A3E04_02485</name>
</gene>
<dbReference type="PRINTS" id="PR00506">
    <property type="entry name" value="D21N6MTFRASE"/>
</dbReference>
<proteinExistence type="predicted"/>
<accession>A0A1F6GMZ0</accession>
<evidence type="ECO:0000256" key="3">
    <source>
        <dbReference type="ARBA" id="ARBA00022691"/>
    </source>
</evidence>
<evidence type="ECO:0000256" key="1">
    <source>
        <dbReference type="ARBA" id="ARBA00022603"/>
    </source>
</evidence>
<evidence type="ECO:0000259" key="4">
    <source>
        <dbReference type="Pfam" id="PF01555"/>
    </source>
</evidence>
<keyword evidence="1" id="KW-0489">Methyltransferase</keyword>
<feature type="domain" description="DNA methylase N-4/N-6" evidence="4">
    <location>
        <begin position="102"/>
        <end position="240"/>
    </location>
</feature>
<organism evidence="5 6">
    <name type="scientific">Candidatus Kuenenbacteria bacterium RIFCSPHIGHO2_12_FULL_42_14</name>
    <dbReference type="NCBI Taxonomy" id="1798563"/>
    <lineage>
        <taxon>Bacteria</taxon>
        <taxon>Candidatus Kueneniibacteriota</taxon>
    </lineage>
</organism>
<reference evidence="5 6" key="1">
    <citation type="journal article" date="2016" name="Nat. Commun.">
        <title>Thousands of microbial genomes shed light on interconnected biogeochemical processes in an aquifer system.</title>
        <authorList>
            <person name="Anantharaman K."/>
            <person name="Brown C.T."/>
            <person name="Hug L.A."/>
            <person name="Sharon I."/>
            <person name="Castelle C.J."/>
            <person name="Probst A.J."/>
            <person name="Thomas B.C."/>
            <person name="Singh A."/>
            <person name="Wilkins M.J."/>
            <person name="Karaoz U."/>
            <person name="Brodie E.L."/>
            <person name="Williams K.H."/>
            <person name="Hubbard S.S."/>
            <person name="Banfield J.F."/>
        </authorList>
    </citation>
    <scope>NUCLEOTIDE SEQUENCE [LARGE SCALE GENOMIC DNA]</scope>
</reference>
<dbReference type="Gene3D" id="3.40.50.150">
    <property type="entry name" value="Vaccinia Virus protein VP39"/>
    <property type="match status" value="1"/>
</dbReference>
<dbReference type="GO" id="GO:0032259">
    <property type="term" value="P:methylation"/>
    <property type="evidence" value="ECO:0007669"/>
    <property type="project" value="UniProtKB-KW"/>
</dbReference>
<evidence type="ECO:0000313" key="6">
    <source>
        <dbReference type="Proteomes" id="UP000176968"/>
    </source>
</evidence>
<evidence type="ECO:0000256" key="2">
    <source>
        <dbReference type="ARBA" id="ARBA00022679"/>
    </source>
</evidence>
<dbReference type="InterPro" id="IPR029063">
    <property type="entry name" value="SAM-dependent_MTases_sf"/>
</dbReference>
<dbReference type="InterPro" id="IPR002941">
    <property type="entry name" value="DNA_methylase_N4/N6"/>
</dbReference>
<sequence length="284" mass="33141">MNNNGIHRKKDSARIVWDSKPRRAPNPKDIEFQTAEVVIPNPETAGQLPMSFQDKILGEEELDKQKMNPVRNGVSNGVNRLIWGDNLLAMQALLNQGYEGEINLIYIDPPFDSKADYSHKIKLGETEFTKEPSVIERLAYKDTWAGGTDSYLDMLYPRLQLMKRLLAPDGSIYVHLDWHVGHYVKVMMDEIFGKENFVNEIVWHYRRWSAPSSKFQNMHDVIYLYARDNDKRFFNQLYQNYANPEWIEDTVRVFQDGKLVRQKDEAGNYVKRTKENVGVPMHDV</sequence>
<protein>
    <recommendedName>
        <fullName evidence="4">DNA methylase N-4/N-6 domain-containing protein</fullName>
    </recommendedName>
</protein>
<dbReference type="EMBL" id="MFMY01000020">
    <property type="protein sequence ID" value="OGG99506.1"/>
    <property type="molecule type" value="Genomic_DNA"/>
</dbReference>
<dbReference type="GO" id="GO:0008170">
    <property type="term" value="F:N-methyltransferase activity"/>
    <property type="evidence" value="ECO:0007669"/>
    <property type="project" value="InterPro"/>
</dbReference>
<dbReference type="InterPro" id="IPR002295">
    <property type="entry name" value="N4/N6-MTase_EcoPI_Mod-like"/>
</dbReference>
<dbReference type="SUPFAM" id="SSF53335">
    <property type="entry name" value="S-adenosyl-L-methionine-dependent methyltransferases"/>
    <property type="match status" value="1"/>
</dbReference>
<dbReference type="Proteomes" id="UP000176968">
    <property type="component" value="Unassembled WGS sequence"/>
</dbReference>
<dbReference type="AlphaFoldDB" id="A0A1F6GMZ0"/>
<keyword evidence="3" id="KW-0949">S-adenosyl-L-methionine</keyword>